<feature type="transmembrane region" description="Helical" evidence="10">
    <location>
        <begin position="88"/>
        <end position="106"/>
    </location>
</feature>
<keyword evidence="5" id="KW-0547">Nucleotide-binding</keyword>
<comment type="catalytic activity">
    <reaction evidence="1">
        <text>ATP + protein L-histidine = ADP + protein N-phospho-L-histidine.</text>
        <dbReference type="EC" id="2.7.13.3"/>
    </reaction>
</comment>
<dbReference type="EMBL" id="FPAT01000004">
    <property type="protein sequence ID" value="SFT58128.1"/>
    <property type="molecule type" value="Genomic_DNA"/>
</dbReference>
<keyword evidence="6 13" id="KW-0418">Kinase</keyword>
<feature type="transmembrane region" description="Helical" evidence="10">
    <location>
        <begin position="54"/>
        <end position="76"/>
    </location>
</feature>
<protein>
    <recommendedName>
        <fullName evidence="2">histidine kinase</fullName>
        <ecNumber evidence="2">2.7.13.3</ecNumber>
    </recommendedName>
</protein>
<gene>
    <name evidence="13" type="ORF">SAMN04487904_1042</name>
</gene>
<organism evidence="13 14">
    <name type="scientific">Actinopolyspora righensis</name>
    <dbReference type="NCBI Taxonomy" id="995060"/>
    <lineage>
        <taxon>Bacteria</taxon>
        <taxon>Bacillati</taxon>
        <taxon>Actinomycetota</taxon>
        <taxon>Actinomycetes</taxon>
        <taxon>Actinopolysporales</taxon>
        <taxon>Actinopolysporaceae</taxon>
        <taxon>Actinopolyspora</taxon>
        <taxon>Actinopolyspora alba group</taxon>
    </lineage>
</organism>
<accession>A0A1I6Z694</accession>
<evidence type="ECO:0000259" key="11">
    <source>
        <dbReference type="Pfam" id="PF02518"/>
    </source>
</evidence>
<evidence type="ECO:0000256" key="10">
    <source>
        <dbReference type="SAM" id="Phobius"/>
    </source>
</evidence>
<proteinExistence type="predicted"/>
<evidence type="ECO:0000256" key="7">
    <source>
        <dbReference type="ARBA" id="ARBA00022840"/>
    </source>
</evidence>
<dbReference type="GO" id="GO:0016020">
    <property type="term" value="C:membrane"/>
    <property type="evidence" value="ECO:0007669"/>
    <property type="project" value="InterPro"/>
</dbReference>
<dbReference type="InterPro" id="IPR011712">
    <property type="entry name" value="Sig_transdc_His_kin_sub3_dim/P"/>
</dbReference>
<evidence type="ECO:0000256" key="5">
    <source>
        <dbReference type="ARBA" id="ARBA00022741"/>
    </source>
</evidence>
<dbReference type="STRING" id="995060.SAMN04487904_1042"/>
<keyword evidence="4" id="KW-0808">Transferase</keyword>
<reference evidence="14" key="1">
    <citation type="submission" date="2016-10" db="EMBL/GenBank/DDBJ databases">
        <authorList>
            <person name="Varghese N."/>
            <person name="Submissions S."/>
        </authorList>
    </citation>
    <scope>NUCLEOTIDE SEQUENCE [LARGE SCALE GENOMIC DNA]</scope>
    <source>
        <strain evidence="14">DSM 45501</strain>
    </source>
</reference>
<evidence type="ECO:0000259" key="12">
    <source>
        <dbReference type="Pfam" id="PF07730"/>
    </source>
</evidence>
<dbReference type="InterPro" id="IPR003594">
    <property type="entry name" value="HATPase_dom"/>
</dbReference>
<evidence type="ECO:0000313" key="14">
    <source>
        <dbReference type="Proteomes" id="UP000199165"/>
    </source>
</evidence>
<dbReference type="Pfam" id="PF02518">
    <property type="entry name" value="HATPase_c"/>
    <property type="match status" value="1"/>
</dbReference>
<dbReference type="InterPro" id="IPR036890">
    <property type="entry name" value="HATPase_C_sf"/>
</dbReference>
<keyword evidence="10" id="KW-0812">Transmembrane</keyword>
<feature type="domain" description="Histidine kinase/HSP90-like ATPase" evidence="11">
    <location>
        <begin position="282"/>
        <end position="371"/>
    </location>
</feature>
<keyword evidence="10" id="KW-0472">Membrane</keyword>
<dbReference type="Pfam" id="PF07730">
    <property type="entry name" value="HisKA_3"/>
    <property type="match status" value="1"/>
</dbReference>
<keyword evidence="3" id="KW-0597">Phosphoprotein</keyword>
<evidence type="ECO:0000256" key="6">
    <source>
        <dbReference type="ARBA" id="ARBA00022777"/>
    </source>
</evidence>
<dbReference type="PANTHER" id="PTHR24421:SF10">
    <property type="entry name" value="NITRATE_NITRITE SENSOR PROTEIN NARQ"/>
    <property type="match status" value="1"/>
</dbReference>
<evidence type="ECO:0000256" key="2">
    <source>
        <dbReference type="ARBA" id="ARBA00012438"/>
    </source>
</evidence>
<dbReference type="Proteomes" id="UP000199165">
    <property type="component" value="Unassembled WGS sequence"/>
</dbReference>
<dbReference type="EC" id="2.7.13.3" evidence="2"/>
<evidence type="ECO:0000256" key="9">
    <source>
        <dbReference type="SAM" id="Coils"/>
    </source>
</evidence>
<evidence type="ECO:0000256" key="3">
    <source>
        <dbReference type="ARBA" id="ARBA00022553"/>
    </source>
</evidence>
<dbReference type="CDD" id="cd16917">
    <property type="entry name" value="HATPase_UhpB-NarQ-NarX-like"/>
    <property type="match status" value="1"/>
</dbReference>
<dbReference type="SUPFAM" id="SSF55874">
    <property type="entry name" value="ATPase domain of HSP90 chaperone/DNA topoisomerase II/histidine kinase"/>
    <property type="match status" value="1"/>
</dbReference>
<keyword evidence="10" id="KW-1133">Transmembrane helix</keyword>
<name>A0A1I6Z694_9ACTN</name>
<dbReference type="AlphaFoldDB" id="A0A1I6Z694"/>
<dbReference type="PANTHER" id="PTHR24421">
    <property type="entry name" value="NITRATE/NITRITE SENSOR PROTEIN NARX-RELATED"/>
    <property type="match status" value="1"/>
</dbReference>
<keyword evidence="8" id="KW-0902">Two-component regulatory system</keyword>
<evidence type="ECO:0000256" key="4">
    <source>
        <dbReference type="ARBA" id="ARBA00022679"/>
    </source>
</evidence>
<dbReference type="GO" id="GO:0005524">
    <property type="term" value="F:ATP binding"/>
    <property type="evidence" value="ECO:0007669"/>
    <property type="project" value="UniProtKB-KW"/>
</dbReference>
<evidence type="ECO:0000313" key="13">
    <source>
        <dbReference type="EMBL" id="SFT58128.1"/>
    </source>
</evidence>
<feature type="domain" description="Signal transduction histidine kinase subgroup 3 dimerisation and phosphoacceptor" evidence="12">
    <location>
        <begin position="167"/>
        <end position="230"/>
    </location>
</feature>
<feature type="transmembrane region" description="Helical" evidence="10">
    <location>
        <begin position="112"/>
        <end position="136"/>
    </location>
</feature>
<feature type="coiled-coil region" evidence="9">
    <location>
        <begin position="142"/>
        <end position="169"/>
    </location>
</feature>
<dbReference type="InterPro" id="IPR050482">
    <property type="entry name" value="Sensor_HK_TwoCompSys"/>
</dbReference>
<dbReference type="Gene3D" id="3.30.565.10">
    <property type="entry name" value="Histidine kinase-like ATPase, C-terminal domain"/>
    <property type="match status" value="1"/>
</dbReference>
<dbReference type="GO" id="GO:0046983">
    <property type="term" value="F:protein dimerization activity"/>
    <property type="evidence" value="ECO:0007669"/>
    <property type="project" value="InterPro"/>
</dbReference>
<evidence type="ECO:0000256" key="1">
    <source>
        <dbReference type="ARBA" id="ARBA00000085"/>
    </source>
</evidence>
<sequence length="378" mass="41110">MSWWDGKLRSLVFDLFVVALLLGEVSTGDEPSGILLVLGYVVCLPFAVRRRFPWGPVLGSVAMLFTLSNSLAPMIASYTMARRKGPGAQLWVTIGVMLAVQAVWTYESMDPGFWLILLLFPAAAVGVPTLLGLWFFQRGMLLVTLRERAEQAERERDLLAERAVAAERRRIAREMHDVVAHRVSVVSLQAGALTMSAPDERTGEVAETIRRTSATALTELRGMLRVLRDDGQDDAGQHHGELAEEPTVGGIRQLVDEAVGTGSNITLDLPEQLPETSGSVGRAAYRVVQEALTNAAKHAPHAAVRIEVATEDGQLVVTVFNQLRRDPDNGTPPGSGYGLIGMRERVTLAGGTLRTGHTEDGGYRVRAVFPIHTDEVTT</sequence>
<evidence type="ECO:0000256" key="8">
    <source>
        <dbReference type="ARBA" id="ARBA00023012"/>
    </source>
</evidence>
<dbReference type="Gene3D" id="1.20.5.1930">
    <property type="match status" value="1"/>
</dbReference>
<dbReference type="GO" id="GO:0000155">
    <property type="term" value="F:phosphorelay sensor kinase activity"/>
    <property type="evidence" value="ECO:0007669"/>
    <property type="project" value="InterPro"/>
</dbReference>
<keyword evidence="9" id="KW-0175">Coiled coil</keyword>
<keyword evidence="7" id="KW-0067">ATP-binding</keyword>
<keyword evidence="14" id="KW-1185">Reference proteome</keyword>